<sequence>MKKNQKRIITTVDMVKKDKLFKSIDVKKLETIIGGPETPRGTVTTVQQGT</sequence>
<protein>
    <recommendedName>
        <fullName evidence="3">Bacteriocin-type signal sequence-containing protein</fullName>
    </recommendedName>
</protein>
<gene>
    <name evidence="1" type="ORF">ACFSC2_03070</name>
</gene>
<dbReference type="Proteomes" id="UP001597138">
    <property type="component" value="Unassembled WGS sequence"/>
</dbReference>
<evidence type="ECO:0008006" key="3">
    <source>
        <dbReference type="Google" id="ProtNLM"/>
    </source>
</evidence>
<dbReference type="RefSeq" id="WP_379816145.1">
    <property type="nucleotide sequence ID" value="NZ_JBHUDZ010000002.1"/>
</dbReference>
<accession>A0ABW4H983</accession>
<keyword evidence="2" id="KW-1185">Reference proteome</keyword>
<evidence type="ECO:0000313" key="2">
    <source>
        <dbReference type="Proteomes" id="UP001597138"/>
    </source>
</evidence>
<dbReference type="EMBL" id="JBHUDZ010000002">
    <property type="protein sequence ID" value="MFD1601714.1"/>
    <property type="molecule type" value="Genomic_DNA"/>
</dbReference>
<reference evidence="2" key="1">
    <citation type="journal article" date="2019" name="Int. J. Syst. Evol. Microbiol.">
        <title>The Global Catalogue of Microorganisms (GCM) 10K type strain sequencing project: providing services to taxonomists for standard genome sequencing and annotation.</title>
        <authorList>
            <consortium name="The Broad Institute Genomics Platform"/>
            <consortium name="The Broad Institute Genome Sequencing Center for Infectious Disease"/>
            <person name="Wu L."/>
            <person name="Ma J."/>
        </authorList>
    </citation>
    <scope>NUCLEOTIDE SEQUENCE [LARGE SCALE GENOMIC DNA]</scope>
    <source>
        <strain evidence="2">CCUG 70865</strain>
    </source>
</reference>
<comment type="caution">
    <text evidence="1">The sequence shown here is derived from an EMBL/GenBank/DDBJ whole genome shotgun (WGS) entry which is preliminary data.</text>
</comment>
<proteinExistence type="predicted"/>
<organism evidence="1 2">
    <name type="scientific">Flavobacterium artemisiae</name>
    <dbReference type="NCBI Taxonomy" id="2126556"/>
    <lineage>
        <taxon>Bacteria</taxon>
        <taxon>Pseudomonadati</taxon>
        <taxon>Bacteroidota</taxon>
        <taxon>Flavobacteriia</taxon>
        <taxon>Flavobacteriales</taxon>
        <taxon>Flavobacteriaceae</taxon>
        <taxon>Flavobacterium</taxon>
    </lineage>
</organism>
<name>A0ABW4H983_9FLAO</name>
<evidence type="ECO:0000313" key="1">
    <source>
        <dbReference type="EMBL" id="MFD1601714.1"/>
    </source>
</evidence>